<evidence type="ECO:0000313" key="10">
    <source>
        <dbReference type="RefSeq" id="XP_016941143.2"/>
    </source>
</evidence>
<name>A0AB39ZR34_DROSZ</name>
<gene>
    <name evidence="10" type="primary">LOC108018163</name>
</gene>
<keyword evidence="6" id="KW-0391">Immunity</keyword>
<keyword evidence="5 8" id="KW-0732">Signal</keyword>
<sequence>MKIFTAVTVFIVGLLTLANAAPLSPGGGSVIINGDCVNCNVHGGK</sequence>
<dbReference type="InterPro" id="IPR013172">
    <property type="entry name" value="Bomanin"/>
</dbReference>
<feature type="chain" id="PRO_5046018256" evidence="8">
    <location>
        <begin position="21"/>
        <end position="45"/>
    </location>
</feature>
<proteinExistence type="inferred from homology"/>
<evidence type="ECO:0000256" key="1">
    <source>
        <dbReference type="ARBA" id="ARBA00004613"/>
    </source>
</evidence>
<evidence type="ECO:0000256" key="3">
    <source>
        <dbReference type="ARBA" id="ARBA00022525"/>
    </source>
</evidence>
<comment type="subcellular location">
    <subcellularLocation>
        <location evidence="1">Secreted</location>
    </subcellularLocation>
</comment>
<dbReference type="Proteomes" id="UP001652628">
    <property type="component" value="Chromosome 2R"/>
</dbReference>
<dbReference type="AlphaFoldDB" id="A0AB39ZR34"/>
<keyword evidence="7" id="KW-1015">Disulfide bond</keyword>
<dbReference type="GO" id="GO:0045087">
    <property type="term" value="P:innate immune response"/>
    <property type="evidence" value="ECO:0007669"/>
    <property type="project" value="UniProtKB-KW"/>
</dbReference>
<keyword evidence="3" id="KW-0964">Secreted</keyword>
<evidence type="ECO:0000256" key="5">
    <source>
        <dbReference type="ARBA" id="ARBA00022729"/>
    </source>
</evidence>
<evidence type="ECO:0000256" key="7">
    <source>
        <dbReference type="ARBA" id="ARBA00023157"/>
    </source>
</evidence>
<dbReference type="GeneID" id="108018163"/>
<keyword evidence="9" id="KW-1185">Reference proteome</keyword>
<evidence type="ECO:0000256" key="8">
    <source>
        <dbReference type="SAM" id="SignalP"/>
    </source>
</evidence>
<dbReference type="Pfam" id="PF08194">
    <property type="entry name" value="DIM"/>
    <property type="match status" value="1"/>
</dbReference>
<evidence type="ECO:0000256" key="2">
    <source>
        <dbReference type="ARBA" id="ARBA00005379"/>
    </source>
</evidence>
<evidence type="ECO:0000256" key="6">
    <source>
        <dbReference type="ARBA" id="ARBA00022859"/>
    </source>
</evidence>
<dbReference type="RefSeq" id="XP_016941143.2">
    <property type="nucleotide sequence ID" value="XM_017085654.4"/>
</dbReference>
<evidence type="ECO:0000313" key="9">
    <source>
        <dbReference type="Proteomes" id="UP001652628"/>
    </source>
</evidence>
<evidence type="ECO:0000256" key="4">
    <source>
        <dbReference type="ARBA" id="ARBA00022588"/>
    </source>
</evidence>
<feature type="signal peptide" evidence="8">
    <location>
        <begin position="1"/>
        <end position="20"/>
    </location>
</feature>
<comment type="similarity">
    <text evidence="2">Belongs to the bomanin family.</text>
</comment>
<keyword evidence="4" id="KW-0399">Innate immunity</keyword>
<protein>
    <submittedName>
        <fullName evidence="10">Bomanin Short 2-like</fullName>
    </submittedName>
</protein>
<accession>A0AB39ZR34</accession>
<organism evidence="9 10">
    <name type="scientific">Drosophila suzukii</name>
    <name type="common">Spotted-wing drosophila fruit fly</name>
    <dbReference type="NCBI Taxonomy" id="28584"/>
    <lineage>
        <taxon>Eukaryota</taxon>
        <taxon>Metazoa</taxon>
        <taxon>Ecdysozoa</taxon>
        <taxon>Arthropoda</taxon>
        <taxon>Hexapoda</taxon>
        <taxon>Insecta</taxon>
        <taxon>Pterygota</taxon>
        <taxon>Neoptera</taxon>
        <taxon>Endopterygota</taxon>
        <taxon>Diptera</taxon>
        <taxon>Brachycera</taxon>
        <taxon>Muscomorpha</taxon>
        <taxon>Ephydroidea</taxon>
        <taxon>Drosophilidae</taxon>
        <taxon>Drosophila</taxon>
        <taxon>Sophophora</taxon>
    </lineage>
</organism>
<dbReference type="GO" id="GO:0005576">
    <property type="term" value="C:extracellular region"/>
    <property type="evidence" value="ECO:0007669"/>
    <property type="project" value="UniProtKB-SubCell"/>
</dbReference>
<reference evidence="10" key="1">
    <citation type="submission" date="2025-08" db="UniProtKB">
        <authorList>
            <consortium name="RefSeq"/>
        </authorList>
    </citation>
    <scope>IDENTIFICATION</scope>
</reference>